<proteinExistence type="predicted"/>
<dbReference type="EMBL" id="JANVFS010000061">
    <property type="protein sequence ID" value="KAJ4464221.1"/>
    <property type="molecule type" value="Genomic_DNA"/>
</dbReference>
<accession>A0A9W9DDT7</accession>
<keyword evidence="1" id="KW-0812">Transmembrane</keyword>
<comment type="caution">
    <text evidence="2">The sequence shown here is derived from an EMBL/GenBank/DDBJ whole genome shotgun (WGS) entry which is preliminary data.</text>
</comment>
<evidence type="ECO:0000313" key="2">
    <source>
        <dbReference type="EMBL" id="KAJ4464221.1"/>
    </source>
</evidence>
<evidence type="ECO:0000313" key="3">
    <source>
        <dbReference type="Proteomes" id="UP001150238"/>
    </source>
</evidence>
<protein>
    <submittedName>
        <fullName evidence="2">Uncharacterized protein</fullName>
    </submittedName>
</protein>
<name>A0A9W9DDT7_9AGAR</name>
<reference evidence="2" key="2">
    <citation type="journal article" date="2023" name="Proc. Natl. Acad. Sci. U.S.A.">
        <title>A global phylogenomic analysis of the shiitake genus Lentinula.</title>
        <authorList>
            <person name="Sierra-Patev S."/>
            <person name="Min B."/>
            <person name="Naranjo-Ortiz M."/>
            <person name="Looney B."/>
            <person name="Konkel Z."/>
            <person name="Slot J.C."/>
            <person name="Sakamoto Y."/>
            <person name="Steenwyk J.L."/>
            <person name="Rokas A."/>
            <person name="Carro J."/>
            <person name="Camarero S."/>
            <person name="Ferreira P."/>
            <person name="Molpeceres G."/>
            <person name="Ruiz-Duenas F.J."/>
            <person name="Serrano A."/>
            <person name="Henrissat B."/>
            <person name="Drula E."/>
            <person name="Hughes K.W."/>
            <person name="Mata J.L."/>
            <person name="Ishikawa N.K."/>
            <person name="Vargas-Isla R."/>
            <person name="Ushijima S."/>
            <person name="Smith C.A."/>
            <person name="Donoghue J."/>
            <person name="Ahrendt S."/>
            <person name="Andreopoulos W."/>
            <person name="He G."/>
            <person name="LaButti K."/>
            <person name="Lipzen A."/>
            <person name="Ng V."/>
            <person name="Riley R."/>
            <person name="Sandor L."/>
            <person name="Barry K."/>
            <person name="Martinez A.T."/>
            <person name="Xiao Y."/>
            <person name="Gibbons J.G."/>
            <person name="Terashima K."/>
            <person name="Grigoriev I.V."/>
            <person name="Hibbett D."/>
        </authorList>
    </citation>
    <scope>NUCLEOTIDE SEQUENCE</scope>
    <source>
        <strain evidence="2">Sp2 HRB7682 ss15</strain>
    </source>
</reference>
<organism evidence="2 3">
    <name type="scientific">Lentinula lateritia</name>
    <dbReference type="NCBI Taxonomy" id="40482"/>
    <lineage>
        <taxon>Eukaryota</taxon>
        <taxon>Fungi</taxon>
        <taxon>Dikarya</taxon>
        <taxon>Basidiomycota</taxon>
        <taxon>Agaricomycotina</taxon>
        <taxon>Agaricomycetes</taxon>
        <taxon>Agaricomycetidae</taxon>
        <taxon>Agaricales</taxon>
        <taxon>Marasmiineae</taxon>
        <taxon>Omphalotaceae</taxon>
        <taxon>Lentinula</taxon>
    </lineage>
</organism>
<keyword evidence="1" id="KW-1133">Transmembrane helix</keyword>
<dbReference type="Proteomes" id="UP001150238">
    <property type="component" value="Unassembled WGS sequence"/>
</dbReference>
<sequence>MVEGELVECYQRSGCSNSKKDTGRLIKLVLSWIQDVPARAKMPCRPLLCAGSVDVALIFGKHKYWLAFILSVPPFASFYQQPRWFAFVCLLLGLLANSYSIFFSTIRALPQVLSTSPPARNVPC</sequence>
<reference evidence="2" key="1">
    <citation type="submission" date="2022-08" db="EMBL/GenBank/DDBJ databases">
        <authorList>
            <consortium name="DOE Joint Genome Institute"/>
            <person name="Min B."/>
            <person name="Riley R."/>
            <person name="Sierra-Patev S."/>
            <person name="Naranjo-Ortiz M."/>
            <person name="Looney B."/>
            <person name="Konkel Z."/>
            <person name="Slot J.C."/>
            <person name="Sakamoto Y."/>
            <person name="Steenwyk J.L."/>
            <person name="Rokas A."/>
            <person name="Carro J."/>
            <person name="Camarero S."/>
            <person name="Ferreira P."/>
            <person name="Molpeceres G."/>
            <person name="Ruiz-Duenas F.J."/>
            <person name="Serrano A."/>
            <person name="Henrissat B."/>
            <person name="Drula E."/>
            <person name="Hughes K.W."/>
            <person name="Mata J.L."/>
            <person name="Ishikawa N.K."/>
            <person name="Vargas-Isla R."/>
            <person name="Ushijima S."/>
            <person name="Smith C.A."/>
            <person name="Ahrendt S."/>
            <person name="Andreopoulos W."/>
            <person name="He G."/>
            <person name="Labutti K."/>
            <person name="Lipzen A."/>
            <person name="Ng V."/>
            <person name="Sandor L."/>
            <person name="Barry K."/>
            <person name="Martinez A.T."/>
            <person name="Xiao Y."/>
            <person name="Gibbons J.G."/>
            <person name="Terashima K."/>
            <person name="Hibbett D.S."/>
            <person name="Grigoriev I.V."/>
        </authorList>
    </citation>
    <scope>NUCLEOTIDE SEQUENCE</scope>
    <source>
        <strain evidence="2">Sp2 HRB7682 ss15</strain>
    </source>
</reference>
<evidence type="ECO:0000256" key="1">
    <source>
        <dbReference type="SAM" id="Phobius"/>
    </source>
</evidence>
<keyword evidence="1" id="KW-0472">Membrane</keyword>
<gene>
    <name evidence="2" type="ORF">C8J55DRAFT_286762</name>
</gene>
<feature type="transmembrane region" description="Helical" evidence="1">
    <location>
        <begin position="84"/>
        <end position="106"/>
    </location>
</feature>
<dbReference type="AlphaFoldDB" id="A0A9W9DDT7"/>